<dbReference type="GO" id="GO:0005524">
    <property type="term" value="F:ATP binding"/>
    <property type="evidence" value="ECO:0007669"/>
    <property type="project" value="UniProtKB-UniRule"/>
</dbReference>
<dbReference type="GO" id="GO:0005737">
    <property type="term" value="C:cytoplasm"/>
    <property type="evidence" value="ECO:0007669"/>
    <property type="project" value="UniProtKB-SubCell"/>
</dbReference>
<evidence type="ECO:0000256" key="7">
    <source>
        <dbReference type="ARBA" id="ARBA00022490"/>
    </source>
</evidence>
<dbReference type="HAMAP" id="MF_00215">
    <property type="entry name" value="Pantothen_kinase_1"/>
    <property type="match status" value="1"/>
</dbReference>
<comment type="subcellular location">
    <subcellularLocation>
        <location evidence="2 14 15">Cytoplasm</location>
    </subcellularLocation>
</comment>
<evidence type="ECO:0000256" key="13">
    <source>
        <dbReference type="ARBA" id="ARBA00032866"/>
    </source>
</evidence>
<reference evidence="17 18" key="1">
    <citation type="submission" date="2019-02" db="EMBL/GenBank/DDBJ databases">
        <authorList>
            <person name="Khodamoradi S."/>
            <person name="Hahnke R.L."/>
            <person name="Kaempfer P."/>
            <person name="Schumann P."/>
            <person name="Rohde M."/>
            <person name="Steinert M."/>
            <person name="Luzhetskyy A."/>
            <person name="Wink J."/>
            <person name="Ruckert C."/>
        </authorList>
    </citation>
    <scope>NUCLEOTIDE SEQUENCE [LARGE SCALE GENOMIC DNA]</scope>
    <source>
        <strain evidence="17 18">M2</strain>
    </source>
</reference>
<accession>A0A4P6Q5K4</accession>
<evidence type="ECO:0000256" key="11">
    <source>
        <dbReference type="ARBA" id="ARBA00022840"/>
    </source>
</evidence>
<evidence type="ECO:0000256" key="6">
    <source>
        <dbReference type="ARBA" id="ARBA00015080"/>
    </source>
</evidence>
<name>A0A4P6Q5K4_9ACTN</name>
<protein>
    <recommendedName>
        <fullName evidence="6 14">Pantothenate kinase</fullName>
        <ecNumber evidence="5 14">2.7.1.33</ecNumber>
    </recommendedName>
    <alternativeName>
        <fullName evidence="13 14">Pantothenic acid kinase</fullName>
    </alternativeName>
</protein>
<dbReference type="InterPro" id="IPR027417">
    <property type="entry name" value="P-loop_NTPase"/>
</dbReference>
<evidence type="ECO:0000313" key="18">
    <source>
        <dbReference type="Proteomes" id="UP000292235"/>
    </source>
</evidence>
<dbReference type="KEGG" id="strr:EKD16_20820"/>
<evidence type="ECO:0000256" key="1">
    <source>
        <dbReference type="ARBA" id="ARBA00001206"/>
    </source>
</evidence>
<evidence type="ECO:0000256" key="3">
    <source>
        <dbReference type="ARBA" id="ARBA00005225"/>
    </source>
</evidence>
<dbReference type="GO" id="GO:0004594">
    <property type="term" value="F:pantothenate kinase activity"/>
    <property type="evidence" value="ECO:0007669"/>
    <property type="project" value="UniProtKB-UniRule"/>
</dbReference>
<dbReference type="AlphaFoldDB" id="A0A4P6Q5K4"/>
<dbReference type="InterPro" id="IPR006083">
    <property type="entry name" value="PRK/URK"/>
</dbReference>
<dbReference type="PIRSF" id="PIRSF000545">
    <property type="entry name" value="Pantothenate_kin"/>
    <property type="match status" value="1"/>
</dbReference>
<dbReference type="EC" id="2.7.1.33" evidence="5 14"/>
<feature type="domain" description="Phosphoribulokinase/uridine kinase" evidence="16">
    <location>
        <begin position="101"/>
        <end position="249"/>
    </location>
</feature>
<dbReference type="NCBIfam" id="TIGR00554">
    <property type="entry name" value="panK_bact"/>
    <property type="match status" value="1"/>
</dbReference>
<keyword evidence="9 14" id="KW-0547">Nucleotide-binding</keyword>
<evidence type="ECO:0000256" key="10">
    <source>
        <dbReference type="ARBA" id="ARBA00022777"/>
    </source>
</evidence>
<dbReference type="CDD" id="cd02025">
    <property type="entry name" value="PanK"/>
    <property type="match status" value="1"/>
</dbReference>
<evidence type="ECO:0000256" key="2">
    <source>
        <dbReference type="ARBA" id="ARBA00004496"/>
    </source>
</evidence>
<evidence type="ECO:0000256" key="12">
    <source>
        <dbReference type="ARBA" id="ARBA00022993"/>
    </source>
</evidence>
<evidence type="ECO:0000259" key="16">
    <source>
        <dbReference type="Pfam" id="PF00485"/>
    </source>
</evidence>
<keyword evidence="11 14" id="KW-0067">ATP-binding</keyword>
<evidence type="ECO:0000313" key="17">
    <source>
        <dbReference type="EMBL" id="QBI55923.1"/>
    </source>
</evidence>
<proteinExistence type="inferred from homology"/>
<comment type="similarity">
    <text evidence="4 14 15">Belongs to the prokaryotic pantothenate kinase family.</text>
</comment>
<dbReference type="Gene3D" id="3.40.50.300">
    <property type="entry name" value="P-loop containing nucleotide triphosphate hydrolases"/>
    <property type="match status" value="1"/>
</dbReference>
<gene>
    <name evidence="14 17" type="primary">coaA</name>
    <name evidence="17" type="ORF">EKD16_20820</name>
</gene>
<dbReference type="UniPathway" id="UPA00241">
    <property type="reaction ID" value="UER00352"/>
</dbReference>
<evidence type="ECO:0000256" key="4">
    <source>
        <dbReference type="ARBA" id="ARBA00006087"/>
    </source>
</evidence>
<keyword evidence="10 14" id="KW-0418">Kinase</keyword>
<dbReference type="PANTHER" id="PTHR10285">
    <property type="entry name" value="URIDINE KINASE"/>
    <property type="match status" value="1"/>
</dbReference>
<dbReference type="EMBL" id="CP036455">
    <property type="protein sequence ID" value="QBI55923.1"/>
    <property type="molecule type" value="Genomic_DNA"/>
</dbReference>
<comment type="catalytic activity">
    <reaction evidence="1 14 15">
        <text>(R)-pantothenate + ATP = (R)-4'-phosphopantothenate + ADP + H(+)</text>
        <dbReference type="Rhea" id="RHEA:16373"/>
        <dbReference type="ChEBI" id="CHEBI:10986"/>
        <dbReference type="ChEBI" id="CHEBI:15378"/>
        <dbReference type="ChEBI" id="CHEBI:29032"/>
        <dbReference type="ChEBI" id="CHEBI:30616"/>
        <dbReference type="ChEBI" id="CHEBI:456216"/>
        <dbReference type="EC" id="2.7.1.33"/>
    </reaction>
</comment>
<keyword evidence="18" id="KW-1185">Reference proteome</keyword>
<dbReference type="GO" id="GO:0015937">
    <property type="term" value="P:coenzyme A biosynthetic process"/>
    <property type="evidence" value="ECO:0007669"/>
    <property type="project" value="UniProtKB-UniRule"/>
</dbReference>
<keyword evidence="7 14" id="KW-0963">Cytoplasm</keyword>
<organism evidence="17 18">
    <name type="scientific">Streptomonospora litoralis</name>
    <dbReference type="NCBI Taxonomy" id="2498135"/>
    <lineage>
        <taxon>Bacteria</taxon>
        <taxon>Bacillati</taxon>
        <taxon>Actinomycetota</taxon>
        <taxon>Actinomycetes</taxon>
        <taxon>Streptosporangiales</taxon>
        <taxon>Nocardiopsidaceae</taxon>
        <taxon>Streptomonospora</taxon>
    </lineage>
</organism>
<keyword evidence="12 14" id="KW-0173">Coenzyme A biosynthesis</keyword>
<evidence type="ECO:0000256" key="8">
    <source>
        <dbReference type="ARBA" id="ARBA00022679"/>
    </source>
</evidence>
<comment type="pathway">
    <text evidence="3 14 15">Cofactor biosynthesis; coenzyme A biosynthesis; CoA from (R)-pantothenate: step 1/5.</text>
</comment>
<evidence type="ECO:0000256" key="5">
    <source>
        <dbReference type="ARBA" id="ARBA00012102"/>
    </source>
</evidence>
<sequence length="324" mass="36431">MPRPPRLVWAGVAPTKNGFSTPYVELDRPAWAALRDTTPLPLTEDDLEALRGTTDPTSLDDVRDIYLPLSRLLNLYVSATRQRHAAVRGFLGEGDQPMPFIIGVAGSVAVGKSTTARLLRTLLAQWPDHPNVELVSTDNFLHSNAVLQERGIMNRKGFPESYDRRALVRFVSEMKAGAPRMEIPVYSHLAYDLVPGQTQTVQRPDILIVEGINVLQPPLPGRLAVADFFDFSIYVDAKVEHIRAWYLDRFLALRRTAFSDPRSYFHAMASETDEEQAVEFASGVWRSINEVNLVENILPTRGRATLVLHKGADHTIRRVRLRKT</sequence>
<evidence type="ECO:0000256" key="14">
    <source>
        <dbReference type="HAMAP-Rule" id="MF_00215"/>
    </source>
</evidence>
<evidence type="ECO:0000256" key="9">
    <source>
        <dbReference type="ARBA" id="ARBA00022741"/>
    </source>
</evidence>
<keyword evidence="8 14" id="KW-0808">Transferase</keyword>
<dbReference type="InterPro" id="IPR004566">
    <property type="entry name" value="PanK"/>
</dbReference>
<dbReference type="Pfam" id="PF00485">
    <property type="entry name" value="PRK"/>
    <property type="match status" value="1"/>
</dbReference>
<dbReference type="SUPFAM" id="SSF52540">
    <property type="entry name" value="P-loop containing nucleoside triphosphate hydrolases"/>
    <property type="match status" value="1"/>
</dbReference>
<dbReference type="Proteomes" id="UP000292235">
    <property type="component" value="Chromosome"/>
</dbReference>
<feature type="binding site" evidence="14">
    <location>
        <begin position="106"/>
        <end position="113"/>
    </location>
    <ligand>
        <name>ATP</name>
        <dbReference type="ChEBI" id="CHEBI:30616"/>
    </ligand>
</feature>
<evidence type="ECO:0000256" key="15">
    <source>
        <dbReference type="RuleBase" id="RU003530"/>
    </source>
</evidence>